<dbReference type="GO" id="GO:0003677">
    <property type="term" value="F:DNA binding"/>
    <property type="evidence" value="ECO:0007669"/>
    <property type="project" value="UniProtKB-UniRule"/>
</dbReference>
<dbReference type="GO" id="GO:0005524">
    <property type="term" value="F:ATP binding"/>
    <property type="evidence" value="ECO:0007669"/>
    <property type="project" value="UniProtKB-UniRule"/>
</dbReference>
<evidence type="ECO:0000256" key="9">
    <source>
        <dbReference type="HAMAP-Rule" id="MF_01897"/>
    </source>
</evidence>
<dbReference type="Gene3D" id="2.120.10.90">
    <property type="entry name" value="DNA gyrase/topoisomerase IV, subunit A, C-terminal"/>
    <property type="match status" value="1"/>
</dbReference>
<dbReference type="FunFam" id="2.120.10.90:FF:000005">
    <property type="entry name" value="DNA topoisomerase 4 subunit A"/>
    <property type="match status" value="1"/>
</dbReference>
<dbReference type="NCBIfam" id="NF004043">
    <property type="entry name" value="PRK05560.1"/>
    <property type="match status" value="1"/>
</dbReference>
<dbReference type="EC" id="5.6.2.2" evidence="9"/>
<dbReference type="PANTHER" id="PTHR43493:SF5">
    <property type="entry name" value="DNA GYRASE SUBUNIT A, CHLOROPLASTIC_MITOCHONDRIAL"/>
    <property type="match status" value="1"/>
</dbReference>
<dbReference type="EMBL" id="MKGI01000071">
    <property type="protein sequence ID" value="OEL10926.1"/>
    <property type="molecule type" value="Genomic_DNA"/>
</dbReference>
<dbReference type="FunFam" id="3.30.1360.40:FF:000002">
    <property type="entry name" value="DNA gyrase subunit A"/>
    <property type="match status" value="1"/>
</dbReference>
<keyword evidence="5 9" id="KW-0799">Topoisomerase</keyword>
<dbReference type="AlphaFoldDB" id="A0A1E5UDF3"/>
<keyword evidence="6 9" id="KW-0238">DNA-binding</keyword>
<protein>
    <recommendedName>
        <fullName evidence="9">DNA gyrase subunit A</fullName>
        <ecNumber evidence="9">5.6.2.2</ecNumber>
    </recommendedName>
</protein>
<comment type="similarity">
    <text evidence="2 9">Belongs to the type II topoisomerase GyrA/ParC subunit family.</text>
</comment>
<dbReference type="Gene3D" id="3.30.1360.40">
    <property type="match status" value="1"/>
</dbReference>
<dbReference type="Gene3D" id="3.90.199.10">
    <property type="entry name" value="Topoisomerase II, domain 5"/>
    <property type="match status" value="1"/>
</dbReference>
<dbReference type="PANTHER" id="PTHR43493">
    <property type="entry name" value="DNA GYRASE/TOPOISOMERASE SUBUNIT A"/>
    <property type="match status" value="1"/>
</dbReference>
<dbReference type="GO" id="GO:0009330">
    <property type="term" value="C:DNA topoisomerase type II (double strand cut, ATP-hydrolyzing) complex"/>
    <property type="evidence" value="ECO:0007669"/>
    <property type="project" value="TreeGrafter"/>
</dbReference>
<evidence type="ECO:0000256" key="8">
    <source>
        <dbReference type="ARBA" id="ARBA00063644"/>
    </source>
</evidence>
<dbReference type="Gene3D" id="1.10.268.10">
    <property type="entry name" value="Topoisomerase, domain 3"/>
    <property type="match status" value="1"/>
</dbReference>
<evidence type="ECO:0000256" key="3">
    <source>
        <dbReference type="ARBA" id="ARBA00022741"/>
    </source>
</evidence>
<dbReference type="InterPro" id="IPR013758">
    <property type="entry name" value="Topo_IIA_A/C_ab"/>
</dbReference>
<feature type="domain" description="Topo IIA-type catalytic" evidence="12">
    <location>
        <begin position="34"/>
        <end position="500"/>
    </location>
</feature>
<dbReference type="InterPro" id="IPR013757">
    <property type="entry name" value="Topo_IIA_A_a_sf"/>
</dbReference>
<dbReference type="InterPro" id="IPR002205">
    <property type="entry name" value="Topo_IIA_dom_A"/>
</dbReference>
<dbReference type="SUPFAM" id="SSF56719">
    <property type="entry name" value="Type II DNA topoisomerase"/>
    <property type="match status" value="1"/>
</dbReference>
<dbReference type="FunFam" id="1.10.268.10:FF:000001">
    <property type="entry name" value="DNA gyrase subunit A"/>
    <property type="match status" value="1"/>
</dbReference>
<dbReference type="HAMAP" id="MF_01897">
    <property type="entry name" value="GyrA"/>
    <property type="match status" value="1"/>
</dbReference>
<evidence type="ECO:0000256" key="10">
    <source>
        <dbReference type="PROSITE-ProRule" id="PRU01384"/>
    </source>
</evidence>
<comment type="caution">
    <text evidence="9">Lacks conserved residue(s) required for the propagation of feature annotation.</text>
</comment>
<keyword evidence="3 9" id="KW-0547">Nucleotide-binding</keyword>
<organism evidence="13 14">
    <name type="scientific">Cloacibacterium normanense</name>
    <dbReference type="NCBI Taxonomy" id="237258"/>
    <lineage>
        <taxon>Bacteria</taxon>
        <taxon>Pseudomonadati</taxon>
        <taxon>Bacteroidota</taxon>
        <taxon>Flavobacteriia</taxon>
        <taxon>Flavobacteriales</taxon>
        <taxon>Weeksellaceae</taxon>
    </lineage>
</organism>
<evidence type="ECO:0000256" key="7">
    <source>
        <dbReference type="ARBA" id="ARBA00023235"/>
    </source>
</evidence>
<dbReference type="GO" id="GO:0005737">
    <property type="term" value="C:cytoplasm"/>
    <property type="evidence" value="ECO:0007669"/>
    <property type="project" value="UniProtKB-SubCell"/>
</dbReference>
<dbReference type="Pfam" id="PF03989">
    <property type="entry name" value="DNA_gyraseA_C"/>
    <property type="match status" value="6"/>
</dbReference>
<reference evidence="13 14" key="1">
    <citation type="submission" date="2016-09" db="EMBL/GenBank/DDBJ databases">
        <authorList>
            <person name="Capua I."/>
            <person name="De Benedictis P."/>
            <person name="Joannis T."/>
            <person name="Lombin L.H."/>
            <person name="Cattoli G."/>
        </authorList>
    </citation>
    <scope>NUCLEOTIDE SEQUENCE [LARGE SCALE GENOMIC DNA]</scope>
    <source>
        <strain evidence="13 14">NRS-1</strain>
    </source>
</reference>
<dbReference type="Proteomes" id="UP000095601">
    <property type="component" value="Unassembled WGS sequence"/>
</dbReference>
<comment type="subcellular location">
    <subcellularLocation>
        <location evidence="9">Cytoplasm</location>
    </subcellularLocation>
</comment>
<keyword evidence="14" id="KW-1185">Reference proteome</keyword>
<dbReference type="PATRIC" id="fig|237258.4.peg.319"/>
<dbReference type="SMART" id="SM00434">
    <property type="entry name" value="TOP4c"/>
    <property type="match status" value="1"/>
</dbReference>
<comment type="miscellaneous">
    <text evidence="9">Few gyrases are as efficient as E.coli at forming negative supercoils. Not all organisms have 2 type II topoisomerases; in organisms with a single type II topoisomerase this enzyme also has to decatenate newly replicated chromosomes.</text>
</comment>
<comment type="catalytic activity">
    <reaction evidence="1 9 10">
        <text>ATP-dependent breakage, passage and rejoining of double-stranded DNA.</text>
        <dbReference type="EC" id="5.6.2.2"/>
    </reaction>
</comment>
<evidence type="ECO:0000313" key="14">
    <source>
        <dbReference type="Proteomes" id="UP000095601"/>
    </source>
</evidence>
<evidence type="ECO:0000256" key="1">
    <source>
        <dbReference type="ARBA" id="ARBA00000185"/>
    </source>
</evidence>
<dbReference type="InterPro" id="IPR035516">
    <property type="entry name" value="Gyrase/topoIV_suA_C"/>
</dbReference>
<gene>
    <name evidence="9 13" type="primary">gyrA</name>
    <name evidence="13" type="ORF">BHF72_0121</name>
</gene>
<dbReference type="RefSeq" id="WP_069799325.1">
    <property type="nucleotide sequence ID" value="NZ_CP034157.1"/>
</dbReference>
<comment type="function">
    <text evidence="9">A type II topoisomerase that negatively supercoils closed circular double-stranded (ds) DNA in an ATP-dependent manner to modulate DNA topology and maintain chromosomes in an underwound state. Negative supercoiling favors strand separation, and DNA replication, transcription, recombination and repair, all of which involve strand separation. Also able to catalyze the interconversion of other topological isomers of dsDNA rings, including catenanes and knotted rings. Type II topoisomerases break and join 2 DNA strands simultaneously in an ATP-dependent manner.</text>
</comment>
<keyword evidence="7 9" id="KW-0413">Isomerase</keyword>
<comment type="subunit">
    <text evidence="9">Heterotetramer, composed of two GyrA and two GyrB chains. In the heterotetramer, GyrA contains the active site tyrosine that forms a transient covalent intermediate with DNA, while GyrB binds cofactors and catalyzes ATP hydrolysis.</text>
</comment>
<dbReference type="GO" id="GO:0006261">
    <property type="term" value="P:DNA-templated DNA replication"/>
    <property type="evidence" value="ECO:0007669"/>
    <property type="project" value="UniProtKB-UniRule"/>
</dbReference>
<dbReference type="FunFam" id="3.90.199.10:FF:000001">
    <property type="entry name" value="DNA gyrase subunit A"/>
    <property type="match status" value="1"/>
</dbReference>
<dbReference type="OrthoDB" id="9806486at2"/>
<evidence type="ECO:0000256" key="11">
    <source>
        <dbReference type="SAM" id="MobiDB-lite"/>
    </source>
</evidence>
<evidence type="ECO:0000256" key="4">
    <source>
        <dbReference type="ARBA" id="ARBA00022840"/>
    </source>
</evidence>
<comment type="caution">
    <text evidence="13">The sequence shown here is derived from an EMBL/GenBank/DDBJ whole genome shotgun (WGS) entry which is preliminary data.</text>
</comment>
<dbReference type="InterPro" id="IPR006691">
    <property type="entry name" value="GyrA/parC_rep"/>
</dbReference>
<evidence type="ECO:0000259" key="12">
    <source>
        <dbReference type="PROSITE" id="PS52040"/>
    </source>
</evidence>
<dbReference type="NCBIfam" id="TIGR01063">
    <property type="entry name" value="gyrA"/>
    <property type="match status" value="1"/>
</dbReference>
<dbReference type="InterPro" id="IPR050220">
    <property type="entry name" value="Type_II_DNA_Topoisomerases"/>
</dbReference>
<feature type="compositionally biased region" description="Acidic residues" evidence="11">
    <location>
        <begin position="818"/>
        <end position="834"/>
    </location>
</feature>
<keyword evidence="4 9" id="KW-0067">ATP-binding</keyword>
<evidence type="ECO:0000256" key="2">
    <source>
        <dbReference type="ARBA" id="ARBA00008263"/>
    </source>
</evidence>
<feature type="active site" description="O-(5'-phospho-DNA)-tyrosine intermediate" evidence="9 10">
    <location>
        <position position="122"/>
    </location>
</feature>
<dbReference type="GO" id="GO:0034335">
    <property type="term" value="F:DNA negative supercoiling activity"/>
    <property type="evidence" value="ECO:0007669"/>
    <property type="project" value="UniProtKB-ARBA"/>
</dbReference>
<evidence type="ECO:0000256" key="6">
    <source>
        <dbReference type="ARBA" id="ARBA00023125"/>
    </source>
</evidence>
<dbReference type="SUPFAM" id="SSF101904">
    <property type="entry name" value="GyrA/ParC C-terminal domain-like"/>
    <property type="match status" value="1"/>
</dbReference>
<dbReference type="STRING" id="237258.SAMN04489756_107122"/>
<dbReference type="GO" id="GO:0006265">
    <property type="term" value="P:DNA topological change"/>
    <property type="evidence" value="ECO:0007669"/>
    <property type="project" value="UniProtKB-UniRule"/>
</dbReference>
<dbReference type="Pfam" id="PF00521">
    <property type="entry name" value="DNA_topoisoIV"/>
    <property type="match status" value="1"/>
</dbReference>
<dbReference type="KEGG" id="cnr:EB819_05290"/>
<dbReference type="CDD" id="cd00187">
    <property type="entry name" value="TOP4c"/>
    <property type="match status" value="1"/>
</dbReference>
<dbReference type="InterPro" id="IPR005743">
    <property type="entry name" value="GyrA"/>
</dbReference>
<keyword evidence="9" id="KW-0963">Cytoplasm</keyword>
<dbReference type="GO" id="GO:0005694">
    <property type="term" value="C:chromosome"/>
    <property type="evidence" value="ECO:0007669"/>
    <property type="project" value="InterPro"/>
</dbReference>
<sequence>MHKEGERLIPINIVDEMKSSYIDYSMSVIVSRALPDVRDGLKPVHRRVLYGMYGLGVFSNRKYLKSARIVGDVLGKYHPHGDSSVYDAMVRMAQPWSLRYPQVDGQGNFGSMDGDPPAAMRYTEARLKKISDEILSDLDKETVDFQNNFDDSLTEPKVLPTKIPNLLVNGTSGIAVGMATNMAPHNLSEAVDAICAYIDNREITIDELMKHIIAPDFPTGGIIYGYEGVRDAFHTGRGRIVLRAKVSFEEIGNRNAIIVTEIPYQVNKAEMIARTAELVKDEKIPGIYEIRDESDRNGLRVVYELKNDAIPNVVLNLLYKYTALQTSFSVNNIALVHGRPEQLNLKDIIHHFVDHRHEVIVRRTEYELKKAKERAHILEGFMKVIGSQESLDKAIAIIRHSANPQEAKEGLIAEFELSEIQAQAILDLRLARLTGMELDKIRAEYEEIMALIKDLEDILSNEPRRYQIIKDELLEVKEKYGDERRSEIDYSGGEMSIEDLIPDEKVVLTISHAGYIKRTPLSEYKVQSRGGVGNKAATTRDADFLEYIVSATNHQYMMFFTEKGKCFWLRVFEIPEGSKTAKGRAVQNLINIEPDDKIRAYIRTNDLKDVDYVNSMYVVMVTKNGIIKKTSLEQYSRPRVNGINAIEIREDDQLLEAKLTTGTSEIMIATKGGKCIRFPEEKVRAVGRSSIGVRGVDLSDGDEVIGMIVVNDIENETVLVVSEKGYGKRTAVEDYRITNRGGKGVITLNITDKTGNLIAIQSVTDEDGLMIINKSGVAIRMGMDDLRVMGRNTQGVRMINLKNNDEIAAVAKVMMDKEVEEETEETVENNDEETQNQAPLESQEDTLNKNEEE</sequence>
<dbReference type="PROSITE" id="PS52040">
    <property type="entry name" value="TOPO_IIA"/>
    <property type="match status" value="1"/>
</dbReference>
<comment type="subunit">
    <text evidence="8">Heterotetramer composed of ParC and ParE.</text>
</comment>
<feature type="region of interest" description="Disordered" evidence="11">
    <location>
        <begin position="817"/>
        <end position="853"/>
    </location>
</feature>
<accession>A0A1E5UDF3</accession>
<dbReference type="NCBIfam" id="NF004044">
    <property type="entry name" value="PRK05561.1"/>
    <property type="match status" value="1"/>
</dbReference>
<evidence type="ECO:0000313" key="13">
    <source>
        <dbReference type="EMBL" id="OEL10926.1"/>
    </source>
</evidence>
<proteinExistence type="inferred from homology"/>
<dbReference type="InterPro" id="IPR013760">
    <property type="entry name" value="Topo_IIA-like_dom_sf"/>
</dbReference>
<name>A0A1E5UDF3_9FLAO</name>
<evidence type="ECO:0000256" key="5">
    <source>
        <dbReference type="ARBA" id="ARBA00023029"/>
    </source>
</evidence>